<evidence type="ECO:0000313" key="2">
    <source>
        <dbReference type="Proteomes" id="UP000475117"/>
    </source>
</evidence>
<protein>
    <submittedName>
        <fullName evidence="1">Uncharacterized protein</fullName>
    </submittedName>
</protein>
<dbReference type="RefSeq" id="WP_164362617.1">
    <property type="nucleotide sequence ID" value="NZ_CP066776.1"/>
</dbReference>
<dbReference type="EMBL" id="CP066776">
    <property type="protein sequence ID" value="QQL44083.1"/>
    <property type="molecule type" value="Genomic_DNA"/>
</dbReference>
<gene>
    <name evidence="1" type="ORF">G3M56_009270</name>
</gene>
<dbReference type="KEGG" id="soa:G3M56_009270"/>
<keyword evidence="2" id="KW-1185">Reference proteome</keyword>
<sequence length="135" mass="15411">MKSRIFQLLLYMIALIGISFAEDEVLTTKNKFSEVHKELLSSRLAFSTKQNLIYLSVKEKANLPLEYIDGKGFEASDGILTLNSNFIWPGCGYDRSSYTISKITAEFIVIDYVQGTPEQDGYRDSGQFKIRYNDQ</sequence>
<accession>A0A6B3L3F2</accession>
<dbReference type="Proteomes" id="UP000475117">
    <property type="component" value="Chromosome"/>
</dbReference>
<dbReference type="AlphaFoldDB" id="A0A6B3L3F2"/>
<name>A0A6B3L3F2_9BACT</name>
<proteinExistence type="predicted"/>
<organism evidence="1 2">
    <name type="scientific">Sulfuriroseicoccus oceanibius</name>
    <dbReference type="NCBI Taxonomy" id="2707525"/>
    <lineage>
        <taxon>Bacteria</taxon>
        <taxon>Pseudomonadati</taxon>
        <taxon>Verrucomicrobiota</taxon>
        <taxon>Verrucomicrobiia</taxon>
        <taxon>Verrucomicrobiales</taxon>
        <taxon>Verrucomicrobiaceae</taxon>
        <taxon>Sulfuriroseicoccus</taxon>
    </lineage>
</organism>
<reference evidence="1 2" key="1">
    <citation type="submission" date="2020-12" db="EMBL/GenBank/DDBJ databases">
        <title>Sulforoseuscoccus oceanibium gen. nov., sp. nov., a representative of the phylum Verrucomicrobia with special cytoplasmic membrane, and proposal of Sulforoseuscoccusaceae fam. nov.</title>
        <authorList>
            <person name="Xi F."/>
        </authorList>
    </citation>
    <scope>NUCLEOTIDE SEQUENCE [LARGE SCALE GENOMIC DNA]</scope>
    <source>
        <strain evidence="1 2">T37</strain>
    </source>
</reference>
<evidence type="ECO:0000313" key="1">
    <source>
        <dbReference type="EMBL" id="QQL44083.1"/>
    </source>
</evidence>